<dbReference type="PANTHER" id="PTHR14043:SF2">
    <property type="entry name" value="HOMEOBOX PROTEIN CUT"/>
    <property type="match status" value="1"/>
</dbReference>
<feature type="non-terminal residue" evidence="12">
    <location>
        <position position="321"/>
    </location>
</feature>
<feature type="compositionally biased region" description="Low complexity" evidence="9">
    <location>
        <begin position="69"/>
        <end position="88"/>
    </location>
</feature>
<feature type="region of interest" description="Disordered" evidence="9">
    <location>
        <begin position="69"/>
        <end position="110"/>
    </location>
</feature>
<dbReference type="InterPro" id="IPR003350">
    <property type="entry name" value="CUT_dom"/>
</dbReference>
<gene>
    <name evidence="11" type="ORF">BYL167_LOCUS61644</name>
    <name evidence="12" type="ORF">GIL414_LOCUS69967</name>
</gene>
<feature type="region of interest" description="Disordered" evidence="9">
    <location>
        <begin position="281"/>
        <end position="321"/>
    </location>
</feature>
<evidence type="ECO:0000256" key="8">
    <source>
        <dbReference type="ARBA" id="ARBA00023242"/>
    </source>
</evidence>
<dbReference type="InterPro" id="IPR010982">
    <property type="entry name" value="Lambda_DNA-bd_dom_sf"/>
</dbReference>
<evidence type="ECO:0000313" key="11">
    <source>
        <dbReference type="EMBL" id="CAF5078792.1"/>
    </source>
</evidence>
<feature type="region of interest" description="Disordered" evidence="9">
    <location>
        <begin position="208"/>
        <end position="230"/>
    </location>
</feature>
<proteinExistence type="predicted"/>
<dbReference type="SUPFAM" id="SSF47413">
    <property type="entry name" value="lambda repressor-like DNA-binding domains"/>
    <property type="match status" value="1"/>
</dbReference>
<evidence type="ECO:0000256" key="2">
    <source>
        <dbReference type="ARBA" id="ARBA00022737"/>
    </source>
</evidence>
<keyword evidence="5" id="KW-0238">DNA-binding</keyword>
<protein>
    <recommendedName>
        <fullName evidence="10">CUT domain-containing protein</fullName>
    </recommendedName>
</protein>
<evidence type="ECO:0000256" key="5">
    <source>
        <dbReference type="ARBA" id="ARBA00023125"/>
    </source>
</evidence>
<keyword evidence="4" id="KW-0175">Coiled coil</keyword>
<evidence type="ECO:0000256" key="3">
    <source>
        <dbReference type="ARBA" id="ARBA00023015"/>
    </source>
</evidence>
<dbReference type="Proteomes" id="UP000681967">
    <property type="component" value="Unassembled WGS sequence"/>
</dbReference>
<evidence type="ECO:0000313" key="13">
    <source>
        <dbReference type="Proteomes" id="UP000681720"/>
    </source>
</evidence>
<dbReference type="AlphaFoldDB" id="A0A8S3HJI1"/>
<dbReference type="GO" id="GO:0003677">
    <property type="term" value="F:DNA binding"/>
    <property type="evidence" value="ECO:0007669"/>
    <property type="project" value="UniProtKB-KW"/>
</dbReference>
<feature type="compositionally biased region" description="Low complexity" evidence="9">
    <location>
        <begin position="95"/>
        <end position="110"/>
    </location>
</feature>
<dbReference type="PANTHER" id="PTHR14043">
    <property type="entry name" value="CCAAT DISPLACEMENT PROTEIN-RELATED"/>
    <property type="match status" value="1"/>
</dbReference>
<keyword evidence="7" id="KW-0804">Transcription</keyword>
<comment type="subcellular location">
    <subcellularLocation>
        <location evidence="1">Nucleus</location>
    </subcellularLocation>
</comment>
<feature type="compositionally biased region" description="Low complexity" evidence="9">
    <location>
        <begin position="288"/>
        <end position="309"/>
    </location>
</feature>
<dbReference type="Gene3D" id="1.10.260.40">
    <property type="entry name" value="lambda repressor-like DNA-binding domains"/>
    <property type="match status" value="1"/>
</dbReference>
<keyword evidence="3" id="KW-0805">Transcription regulation</keyword>
<organism evidence="12 13">
    <name type="scientific">Rotaria magnacalcarata</name>
    <dbReference type="NCBI Taxonomy" id="392030"/>
    <lineage>
        <taxon>Eukaryota</taxon>
        <taxon>Metazoa</taxon>
        <taxon>Spiralia</taxon>
        <taxon>Gnathifera</taxon>
        <taxon>Rotifera</taxon>
        <taxon>Eurotatoria</taxon>
        <taxon>Bdelloidea</taxon>
        <taxon>Philodinida</taxon>
        <taxon>Philodinidae</taxon>
        <taxon>Rotaria</taxon>
    </lineage>
</organism>
<evidence type="ECO:0000256" key="7">
    <source>
        <dbReference type="ARBA" id="ARBA00023163"/>
    </source>
</evidence>
<name>A0A8S3HJI1_9BILA</name>
<evidence type="ECO:0000256" key="9">
    <source>
        <dbReference type="SAM" id="MobiDB-lite"/>
    </source>
</evidence>
<feature type="non-terminal residue" evidence="12">
    <location>
        <position position="1"/>
    </location>
</feature>
<reference evidence="12" key="1">
    <citation type="submission" date="2021-02" db="EMBL/GenBank/DDBJ databases">
        <authorList>
            <person name="Nowell W R."/>
        </authorList>
    </citation>
    <scope>NUCLEOTIDE SEQUENCE</scope>
</reference>
<keyword evidence="2" id="KW-0677">Repeat</keyword>
<evidence type="ECO:0000256" key="1">
    <source>
        <dbReference type="ARBA" id="ARBA00004123"/>
    </source>
</evidence>
<feature type="domain" description="CUT" evidence="10">
    <location>
        <begin position="122"/>
        <end position="209"/>
    </location>
</feature>
<dbReference type="GO" id="GO:0005634">
    <property type="term" value="C:nucleus"/>
    <property type="evidence" value="ECO:0007669"/>
    <property type="project" value="UniProtKB-SubCell"/>
</dbReference>
<evidence type="ECO:0000313" key="12">
    <source>
        <dbReference type="EMBL" id="CAF5182974.1"/>
    </source>
</evidence>
<evidence type="ECO:0000259" key="10">
    <source>
        <dbReference type="PROSITE" id="PS51042"/>
    </source>
</evidence>
<dbReference type="Pfam" id="PF02376">
    <property type="entry name" value="CUT"/>
    <property type="match status" value="1"/>
</dbReference>
<evidence type="ECO:0000256" key="4">
    <source>
        <dbReference type="ARBA" id="ARBA00023054"/>
    </source>
</evidence>
<dbReference type="EMBL" id="CAJOBJ010331232">
    <property type="protein sequence ID" value="CAF5182974.1"/>
    <property type="molecule type" value="Genomic_DNA"/>
</dbReference>
<sequence length="321" mass="34165">ATKENLQSCNSFTNSKYPSLTTSCSTMVTPTASLLSSVTTTTLTPSNLFPGHQLSSVQCTKLHCPPTSSWSPPLSSSSGVSSIATTSTDNRTVMKSSKQTSPKPSPSPTVLVPSTCSIAVTSNNASLLEPLDTTYVANVVRKLLAQHNIGQRIFARYILSLSQGTVSELLSKPKCWSKLTEKGKESYRKMWCWANSEESILTLKSISPRKGMNNRSKDNPYPAMSTKHTDPATHQKIVQILADAQKQQIAAAVAAAAAAAGQKHLLSPCSSFPNDVSNVSLSTDQFESKSSSSSSNSSSANSSPMNSPSHEPAASDQQTFL</sequence>
<keyword evidence="8" id="KW-0539">Nucleus</keyword>
<accession>A0A8S3HJI1</accession>
<dbReference type="SMART" id="SM01109">
    <property type="entry name" value="CUT"/>
    <property type="match status" value="1"/>
</dbReference>
<keyword evidence="6" id="KW-0371">Homeobox</keyword>
<dbReference type="Proteomes" id="UP000681720">
    <property type="component" value="Unassembled WGS sequence"/>
</dbReference>
<dbReference type="PROSITE" id="PS51042">
    <property type="entry name" value="CUT"/>
    <property type="match status" value="1"/>
</dbReference>
<evidence type="ECO:0000256" key="6">
    <source>
        <dbReference type="ARBA" id="ARBA00023155"/>
    </source>
</evidence>
<dbReference type="EMBL" id="CAJOBH010233031">
    <property type="protein sequence ID" value="CAF5078792.1"/>
    <property type="molecule type" value="Genomic_DNA"/>
</dbReference>
<comment type="caution">
    <text evidence="12">The sequence shown here is derived from an EMBL/GenBank/DDBJ whole genome shotgun (WGS) entry which is preliminary data.</text>
</comment>